<dbReference type="InterPro" id="IPR005135">
    <property type="entry name" value="Endo/exonuclease/phosphatase"/>
</dbReference>
<protein>
    <recommendedName>
        <fullName evidence="3">Nocturnin</fullName>
    </recommendedName>
</protein>
<evidence type="ECO:0000313" key="6">
    <source>
        <dbReference type="Proteomes" id="UP001163046"/>
    </source>
</evidence>
<dbReference type="OrthoDB" id="10253982at2759"/>
<dbReference type="AlphaFoldDB" id="A0A9X0CUT1"/>
<evidence type="ECO:0000256" key="2">
    <source>
        <dbReference type="ARBA" id="ARBA00022801"/>
    </source>
</evidence>
<dbReference type="EMBL" id="MU826400">
    <property type="protein sequence ID" value="KAJ7376380.1"/>
    <property type="molecule type" value="Genomic_DNA"/>
</dbReference>
<name>A0A9X0CUT1_9CNID</name>
<organism evidence="5 6">
    <name type="scientific">Desmophyllum pertusum</name>
    <dbReference type="NCBI Taxonomy" id="174260"/>
    <lineage>
        <taxon>Eukaryota</taxon>
        <taxon>Metazoa</taxon>
        <taxon>Cnidaria</taxon>
        <taxon>Anthozoa</taxon>
        <taxon>Hexacorallia</taxon>
        <taxon>Scleractinia</taxon>
        <taxon>Caryophylliina</taxon>
        <taxon>Caryophylliidae</taxon>
        <taxon>Desmophyllum</taxon>
    </lineage>
</organism>
<dbReference type="GO" id="GO:0006139">
    <property type="term" value="P:nucleobase-containing compound metabolic process"/>
    <property type="evidence" value="ECO:0007669"/>
    <property type="project" value="UniProtKB-ARBA"/>
</dbReference>
<comment type="caution">
    <text evidence="5">The sequence shown here is derived from an EMBL/GenBank/DDBJ whole genome shotgun (WGS) entry which is preliminary data.</text>
</comment>
<evidence type="ECO:0000256" key="3">
    <source>
        <dbReference type="ARBA" id="ARBA00023807"/>
    </source>
</evidence>
<dbReference type="Proteomes" id="UP001163046">
    <property type="component" value="Unassembled WGS sequence"/>
</dbReference>
<dbReference type="Gene3D" id="3.60.10.10">
    <property type="entry name" value="Endonuclease/exonuclease/phosphatase"/>
    <property type="match status" value="2"/>
</dbReference>
<proteinExistence type="inferred from homology"/>
<keyword evidence="2" id="KW-0378">Hydrolase</keyword>
<reference evidence="5" key="1">
    <citation type="submission" date="2023-01" db="EMBL/GenBank/DDBJ databases">
        <title>Genome assembly of the deep-sea coral Lophelia pertusa.</title>
        <authorList>
            <person name="Herrera S."/>
            <person name="Cordes E."/>
        </authorList>
    </citation>
    <scope>NUCLEOTIDE SEQUENCE</scope>
    <source>
        <strain evidence="5">USNM1676648</strain>
        <tissue evidence="5">Polyp</tissue>
    </source>
</reference>
<comment type="similarity">
    <text evidence="1">Belongs to the CCR4/nocturin family.</text>
</comment>
<sequence length="340" mass="39054">MPLPPPQSRKNIHVNEGINSAEFGEDITVVTYNILADFYLQPALAKGRHKNCSKEYVTPKQDRNCPRHKLAMNELQWLDGDIVCLQEVDTPYFTEILKEDMSFLGYKGMFAQKSQCTGRKEGVALFLNRTSLNWKNPRHLLSMKLQQLPPHILWKDLLEPVTQVCEIALVTQALRDMVTALRSQDKHVAYILCGDFNIDPHYPAYHLLKDGKLSEEQFCKLQTVDYLKFAADVEKPHQVLPEQISLLNKVKKHLRNPLTYMQSAYKVVMGSEPQCTSSEDDASRVWTIDYIWFDSENLKVTAALETLPESAIAAYRGFPNEYFSSDHFSLKAHFKFIVKP</sequence>
<feature type="domain" description="Endonuclease/exonuclease/phosphatase" evidence="4">
    <location>
        <begin position="62"/>
        <end position="327"/>
    </location>
</feature>
<dbReference type="PANTHER" id="PTHR12121">
    <property type="entry name" value="CARBON CATABOLITE REPRESSOR PROTEIN 4"/>
    <property type="match status" value="1"/>
</dbReference>
<dbReference type="PANTHER" id="PTHR12121:SF45">
    <property type="entry name" value="NOCTURNIN"/>
    <property type="match status" value="1"/>
</dbReference>
<keyword evidence="6" id="KW-1185">Reference proteome</keyword>
<evidence type="ECO:0000313" key="5">
    <source>
        <dbReference type="EMBL" id="KAJ7376380.1"/>
    </source>
</evidence>
<dbReference type="SUPFAM" id="SSF56219">
    <property type="entry name" value="DNase I-like"/>
    <property type="match status" value="1"/>
</dbReference>
<dbReference type="Pfam" id="PF03372">
    <property type="entry name" value="Exo_endo_phos"/>
    <property type="match status" value="1"/>
</dbReference>
<accession>A0A9X0CUT1</accession>
<dbReference type="InterPro" id="IPR036691">
    <property type="entry name" value="Endo/exonu/phosph_ase_sf"/>
</dbReference>
<dbReference type="GO" id="GO:0000175">
    <property type="term" value="F:3'-5'-RNA exonuclease activity"/>
    <property type="evidence" value="ECO:0007669"/>
    <property type="project" value="TreeGrafter"/>
</dbReference>
<gene>
    <name evidence="5" type="ORF">OS493_034901</name>
</gene>
<dbReference type="InterPro" id="IPR050410">
    <property type="entry name" value="CCR4/nocturin_mRNA_transcr"/>
</dbReference>
<evidence type="ECO:0000256" key="1">
    <source>
        <dbReference type="ARBA" id="ARBA00010774"/>
    </source>
</evidence>
<evidence type="ECO:0000259" key="4">
    <source>
        <dbReference type="Pfam" id="PF03372"/>
    </source>
</evidence>